<name>A0A5B2VMU4_9BACT</name>
<accession>A0A5B2VMU4</accession>
<protein>
    <submittedName>
        <fullName evidence="6">1-acyl-sn-glycerol-3-phosphate acyltransferase</fullName>
    </submittedName>
</protein>
<keyword evidence="4" id="KW-1133">Transmembrane helix</keyword>
<feature type="domain" description="Phospholipid/glycerol acyltransferase" evidence="5">
    <location>
        <begin position="79"/>
        <end position="193"/>
    </location>
</feature>
<evidence type="ECO:0000256" key="3">
    <source>
        <dbReference type="ARBA" id="ARBA00023315"/>
    </source>
</evidence>
<evidence type="ECO:0000313" key="7">
    <source>
        <dbReference type="Proteomes" id="UP000324611"/>
    </source>
</evidence>
<feature type="transmembrane region" description="Helical" evidence="4">
    <location>
        <begin position="12"/>
        <end position="33"/>
    </location>
</feature>
<evidence type="ECO:0000259" key="5">
    <source>
        <dbReference type="SMART" id="SM00563"/>
    </source>
</evidence>
<comment type="pathway">
    <text evidence="1">Lipid metabolism.</text>
</comment>
<keyword evidence="3 6" id="KW-0012">Acyltransferase</keyword>
<organism evidence="6 7">
    <name type="scientific">Chitinophaga agrisoli</name>
    <dbReference type="NCBI Taxonomy" id="2607653"/>
    <lineage>
        <taxon>Bacteria</taxon>
        <taxon>Pseudomonadati</taxon>
        <taxon>Bacteroidota</taxon>
        <taxon>Chitinophagia</taxon>
        <taxon>Chitinophagales</taxon>
        <taxon>Chitinophagaceae</taxon>
        <taxon>Chitinophaga</taxon>
    </lineage>
</organism>
<reference evidence="6 7" key="2">
    <citation type="submission" date="2019-09" db="EMBL/GenBank/DDBJ databases">
        <authorList>
            <person name="Jin C."/>
        </authorList>
    </citation>
    <scope>NUCLEOTIDE SEQUENCE [LARGE SCALE GENOMIC DNA]</scope>
    <source>
        <strain evidence="6 7">BN140078</strain>
    </source>
</reference>
<dbReference type="InterPro" id="IPR002123">
    <property type="entry name" value="Plipid/glycerol_acylTrfase"/>
</dbReference>
<evidence type="ECO:0000313" key="6">
    <source>
        <dbReference type="EMBL" id="KAA2239622.1"/>
    </source>
</evidence>
<sequence>MSRLKNVLGRLFCAYALSLFLVTLFIVFIPMWLISRLPDPPRLRWFFPLTRGWMKIFMPLIGCPVRRKGLQYFEPGANYVVVCNHNSLMDVPVTTPGVPGFNKTLAKMEMAKLPLFGMIYKMDSVLVDRKDENSRRQSFEEMKQVLQSGMHMVLYPEGTRNKTDQPLTEFYDGAFNLAIDTQRPVMPALLFHTRKILPPGRIFYALPHIIDFHFLPPVPTQGLTREDMPALKEQVFKMMWEYIEQYNNRKSPRPVQGSGDPRPNFT</sequence>
<gene>
    <name evidence="6" type="ORF">F0L74_25875</name>
</gene>
<dbReference type="SUPFAM" id="SSF69593">
    <property type="entry name" value="Glycerol-3-phosphate (1)-acyltransferase"/>
    <property type="match status" value="1"/>
</dbReference>
<evidence type="ECO:0000256" key="4">
    <source>
        <dbReference type="SAM" id="Phobius"/>
    </source>
</evidence>
<reference evidence="6 7" key="1">
    <citation type="submission" date="2019-09" db="EMBL/GenBank/DDBJ databases">
        <title>Chitinophaga ginsengihumi sp. nov., isolated from soil of ginseng rhizosphere.</title>
        <authorList>
            <person name="Lee J."/>
        </authorList>
    </citation>
    <scope>NUCLEOTIDE SEQUENCE [LARGE SCALE GENOMIC DNA]</scope>
    <source>
        <strain evidence="6 7">BN140078</strain>
    </source>
</reference>
<dbReference type="SMART" id="SM00563">
    <property type="entry name" value="PlsC"/>
    <property type="match status" value="1"/>
</dbReference>
<evidence type="ECO:0000256" key="2">
    <source>
        <dbReference type="ARBA" id="ARBA00022679"/>
    </source>
</evidence>
<dbReference type="GO" id="GO:0006654">
    <property type="term" value="P:phosphatidic acid biosynthetic process"/>
    <property type="evidence" value="ECO:0007669"/>
    <property type="project" value="TreeGrafter"/>
</dbReference>
<dbReference type="GO" id="GO:0003841">
    <property type="term" value="F:1-acylglycerol-3-phosphate O-acyltransferase activity"/>
    <property type="evidence" value="ECO:0007669"/>
    <property type="project" value="TreeGrafter"/>
</dbReference>
<dbReference type="Pfam" id="PF01553">
    <property type="entry name" value="Acyltransferase"/>
    <property type="match status" value="1"/>
</dbReference>
<proteinExistence type="predicted"/>
<keyword evidence="7" id="KW-1185">Reference proteome</keyword>
<dbReference type="RefSeq" id="WP_149840801.1">
    <property type="nucleotide sequence ID" value="NZ_VUOC01000004.1"/>
</dbReference>
<dbReference type="Proteomes" id="UP000324611">
    <property type="component" value="Unassembled WGS sequence"/>
</dbReference>
<comment type="caution">
    <text evidence="6">The sequence shown here is derived from an EMBL/GenBank/DDBJ whole genome shotgun (WGS) entry which is preliminary data.</text>
</comment>
<dbReference type="PANTHER" id="PTHR10434">
    <property type="entry name" value="1-ACYL-SN-GLYCEROL-3-PHOSPHATE ACYLTRANSFERASE"/>
    <property type="match status" value="1"/>
</dbReference>
<dbReference type="PANTHER" id="PTHR10434:SF11">
    <property type="entry name" value="1-ACYL-SN-GLYCEROL-3-PHOSPHATE ACYLTRANSFERASE"/>
    <property type="match status" value="1"/>
</dbReference>
<evidence type="ECO:0000256" key="1">
    <source>
        <dbReference type="ARBA" id="ARBA00005189"/>
    </source>
</evidence>
<keyword evidence="4" id="KW-0812">Transmembrane</keyword>
<keyword evidence="2 6" id="KW-0808">Transferase</keyword>
<dbReference type="CDD" id="cd07989">
    <property type="entry name" value="LPLAT_AGPAT-like"/>
    <property type="match status" value="1"/>
</dbReference>
<dbReference type="EMBL" id="VUOC01000004">
    <property type="protein sequence ID" value="KAA2239622.1"/>
    <property type="molecule type" value="Genomic_DNA"/>
</dbReference>
<keyword evidence="4" id="KW-0472">Membrane</keyword>
<dbReference type="AlphaFoldDB" id="A0A5B2VMU4"/>